<evidence type="ECO:0000256" key="1">
    <source>
        <dbReference type="SAM" id="MobiDB-lite"/>
    </source>
</evidence>
<comment type="caution">
    <text evidence="2">The sequence shown here is derived from an EMBL/GenBank/DDBJ whole genome shotgun (WGS) entry which is preliminary data.</text>
</comment>
<evidence type="ECO:0000313" key="2">
    <source>
        <dbReference type="EMBL" id="KAL0380147.1"/>
    </source>
</evidence>
<gene>
    <name evidence="2" type="ORF">Sangu_0079000</name>
</gene>
<feature type="region of interest" description="Disordered" evidence="1">
    <location>
        <begin position="12"/>
        <end position="41"/>
    </location>
</feature>
<dbReference type="EMBL" id="JACGWK010000001">
    <property type="protein sequence ID" value="KAL0380147.1"/>
    <property type="molecule type" value="Genomic_DNA"/>
</dbReference>
<proteinExistence type="predicted"/>
<evidence type="ECO:0008006" key="3">
    <source>
        <dbReference type="Google" id="ProtNLM"/>
    </source>
</evidence>
<name>A0AAW2RIZ3_9LAMI</name>
<protein>
    <recommendedName>
        <fullName evidence="3">Secreted protein</fullName>
    </recommendedName>
</protein>
<reference evidence="2" key="2">
    <citation type="journal article" date="2024" name="Plant">
        <title>Genomic evolution and insights into agronomic trait innovations of Sesamum species.</title>
        <authorList>
            <person name="Miao H."/>
            <person name="Wang L."/>
            <person name="Qu L."/>
            <person name="Liu H."/>
            <person name="Sun Y."/>
            <person name="Le M."/>
            <person name="Wang Q."/>
            <person name="Wei S."/>
            <person name="Zheng Y."/>
            <person name="Lin W."/>
            <person name="Duan Y."/>
            <person name="Cao H."/>
            <person name="Xiong S."/>
            <person name="Wang X."/>
            <person name="Wei L."/>
            <person name="Li C."/>
            <person name="Ma Q."/>
            <person name="Ju M."/>
            <person name="Zhao R."/>
            <person name="Li G."/>
            <person name="Mu C."/>
            <person name="Tian Q."/>
            <person name="Mei H."/>
            <person name="Zhang T."/>
            <person name="Gao T."/>
            <person name="Zhang H."/>
        </authorList>
    </citation>
    <scope>NUCLEOTIDE SEQUENCE</scope>
    <source>
        <strain evidence="2">G01</strain>
    </source>
</reference>
<sequence length="92" mass="10109">MRISSTAVAAVLSWPPGSTPPTQKPDYAQQPRRPLRRRRTTCPCCPDDSGPAWTLWERRWIINWGGPTRRATSFTVTAGSDCTPSAARGILG</sequence>
<accession>A0AAW2RIZ3</accession>
<reference evidence="2" key="1">
    <citation type="submission" date="2020-06" db="EMBL/GenBank/DDBJ databases">
        <authorList>
            <person name="Li T."/>
            <person name="Hu X."/>
            <person name="Zhang T."/>
            <person name="Song X."/>
            <person name="Zhang H."/>
            <person name="Dai N."/>
            <person name="Sheng W."/>
            <person name="Hou X."/>
            <person name="Wei L."/>
        </authorList>
    </citation>
    <scope>NUCLEOTIDE SEQUENCE</scope>
    <source>
        <strain evidence="2">G01</strain>
        <tissue evidence="2">Leaf</tissue>
    </source>
</reference>
<organism evidence="2">
    <name type="scientific">Sesamum angustifolium</name>
    <dbReference type="NCBI Taxonomy" id="2727405"/>
    <lineage>
        <taxon>Eukaryota</taxon>
        <taxon>Viridiplantae</taxon>
        <taxon>Streptophyta</taxon>
        <taxon>Embryophyta</taxon>
        <taxon>Tracheophyta</taxon>
        <taxon>Spermatophyta</taxon>
        <taxon>Magnoliopsida</taxon>
        <taxon>eudicotyledons</taxon>
        <taxon>Gunneridae</taxon>
        <taxon>Pentapetalae</taxon>
        <taxon>asterids</taxon>
        <taxon>lamiids</taxon>
        <taxon>Lamiales</taxon>
        <taxon>Pedaliaceae</taxon>
        <taxon>Sesamum</taxon>
    </lineage>
</organism>
<dbReference type="AlphaFoldDB" id="A0AAW2RIZ3"/>